<dbReference type="AlphaFoldDB" id="A0A284R158"/>
<accession>A0A284R158</accession>
<keyword evidence="2" id="KW-1185">Reference proteome</keyword>
<proteinExistence type="predicted"/>
<evidence type="ECO:0000313" key="2">
    <source>
        <dbReference type="Proteomes" id="UP000219338"/>
    </source>
</evidence>
<evidence type="ECO:0000313" key="1">
    <source>
        <dbReference type="EMBL" id="SJL02432.1"/>
    </source>
</evidence>
<organism evidence="1 2">
    <name type="scientific">Armillaria ostoyae</name>
    <name type="common">Armillaria root rot fungus</name>
    <dbReference type="NCBI Taxonomy" id="47428"/>
    <lineage>
        <taxon>Eukaryota</taxon>
        <taxon>Fungi</taxon>
        <taxon>Dikarya</taxon>
        <taxon>Basidiomycota</taxon>
        <taxon>Agaricomycotina</taxon>
        <taxon>Agaricomycetes</taxon>
        <taxon>Agaricomycetidae</taxon>
        <taxon>Agaricales</taxon>
        <taxon>Marasmiineae</taxon>
        <taxon>Physalacriaceae</taxon>
        <taxon>Armillaria</taxon>
    </lineage>
</organism>
<reference evidence="2" key="1">
    <citation type="journal article" date="2017" name="Nat. Ecol. Evol.">
        <title>Genome expansion and lineage-specific genetic innovations in the forest pathogenic fungi Armillaria.</title>
        <authorList>
            <person name="Sipos G."/>
            <person name="Prasanna A.N."/>
            <person name="Walter M.C."/>
            <person name="O'Connor E."/>
            <person name="Balint B."/>
            <person name="Krizsan K."/>
            <person name="Kiss B."/>
            <person name="Hess J."/>
            <person name="Varga T."/>
            <person name="Slot J."/>
            <person name="Riley R."/>
            <person name="Boka B."/>
            <person name="Rigling D."/>
            <person name="Barry K."/>
            <person name="Lee J."/>
            <person name="Mihaltcheva S."/>
            <person name="LaButti K."/>
            <person name="Lipzen A."/>
            <person name="Waldron R."/>
            <person name="Moloney N.M."/>
            <person name="Sperisen C."/>
            <person name="Kredics L."/>
            <person name="Vagvoelgyi C."/>
            <person name="Patrignani A."/>
            <person name="Fitzpatrick D."/>
            <person name="Nagy I."/>
            <person name="Doyle S."/>
            <person name="Anderson J.B."/>
            <person name="Grigoriev I.V."/>
            <person name="Gueldener U."/>
            <person name="Muensterkoetter M."/>
            <person name="Nagy L.G."/>
        </authorList>
    </citation>
    <scope>NUCLEOTIDE SEQUENCE [LARGE SCALE GENOMIC DNA]</scope>
    <source>
        <strain evidence="2">C18/9</strain>
    </source>
</reference>
<sequence length="88" mass="9946">MEQDIIQTSEIKMLVRSARWIRMMFRELRESGLSLLFDTLYQWAPMKGSAISISPGCVAIEPDLDKAAVSPFSGDFIVSLSCSLWLFL</sequence>
<dbReference type="EMBL" id="FUEG01000003">
    <property type="protein sequence ID" value="SJL02432.1"/>
    <property type="molecule type" value="Genomic_DNA"/>
</dbReference>
<dbReference type="Proteomes" id="UP000219338">
    <property type="component" value="Unassembled WGS sequence"/>
</dbReference>
<gene>
    <name evidence="1" type="ORF">ARMOST_05759</name>
</gene>
<protein>
    <submittedName>
        <fullName evidence="1">Uncharacterized protein</fullName>
    </submittedName>
</protein>
<name>A0A284R158_ARMOS</name>